<dbReference type="EMBL" id="DF968181">
    <property type="protein sequence ID" value="GAP41816.1"/>
    <property type="molecule type" value="Genomic_DNA"/>
</dbReference>
<dbReference type="RefSeq" id="WP_062283804.1">
    <property type="nucleotide sequence ID" value="NZ_DF968181.1"/>
</dbReference>
<dbReference type="GO" id="GO:0006508">
    <property type="term" value="P:proteolysis"/>
    <property type="evidence" value="ECO:0007669"/>
    <property type="project" value="UniProtKB-KW"/>
</dbReference>
<dbReference type="Gene3D" id="2.40.30.40">
    <property type="entry name" value="Peptidase M42, domain 2"/>
    <property type="match status" value="1"/>
</dbReference>
<comment type="similarity">
    <text evidence="1 6">Belongs to the peptidase M42 family.</text>
</comment>
<evidence type="ECO:0000313" key="9">
    <source>
        <dbReference type="EMBL" id="GAP41816.1"/>
    </source>
</evidence>
<feature type="binding site" evidence="8">
    <location>
        <position position="302"/>
    </location>
    <ligand>
        <name>Zn(2+)</name>
        <dbReference type="ChEBI" id="CHEBI:29105"/>
        <label>2</label>
    </ligand>
</feature>
<feature type="binding site" evidence="8">
    <location>
        <position position="63"/>
    </location>
    <ligand>
        <name>Zn(2+)</name>
        <dbReference type="ChEBI" id="CHEBI:29105"/>
        <label>1</label>
    </ligand>
</feature>
<dbReference type="PATRIC" id="fig|1678840.3.peg.3349"/>
<evidence type="ECO:0000256" key="4">
    <source>
        <dbReference type="ARBA" id="ARBA00022723"/>
    </source>
</evidence>
<dbReference type="AlphaFoldDB" id="A0A0S7BYX4"/>
<evidence type="ECO:0000313" key="10">
    <source>
        <dbReference type="Proteomes" id="UP000053370"/>
    </source>
</evidence>
<keyword evidence="5" id="KW-0378">Hydrolase</keyword>
<dbReference type="InterPro" id="IPR008007">
    <property type="entry name" value="Peptidase_M42"/>
</dbReference>
<feature type="binding site" evidence="8">
    <location>
        <position position="163"/>
    </location>
    <ligand>
        <name>Zn(2+)</name>
        <dbReference type="ChEBI" id="CHEBI:29105"/>
        <label>2</label>
    </ligand>
</feature>
<keyword evidence="4 8" id="KW-0479">Metal-binding</keyword>
<proteinExistence type="inferred from homology"/>
<evidence type="ECO:0000256" key="2">
    <source>
        <dbReference type="ARBA" id="ARBA00022438"/>
    </source>
</evidence>
<feature type="binding site" evidence="8">
    <location>
        <position position="163"/>
    </location>
    <ligand>
        <name>Zn(2+)</name>
        <dbReference type="ChEBI" id="CHEBI:29105"/>
        <label>1</label>
    </ligand>
</feature>
<dbReference type="CDD" id="cd05656">
    <property type="entry name" value="M42_Frv"/>
    <property type="match status" value="1"/>
</dbReference>
<dbReference type="Pfam" id="PF05343">
    <property type="entry name" value="Peptidase_M42"/>
    <property type="match status" value="1"/>
</dbReference>
<keyword evidence="10" id="KW-1185">Reference proteome</keyword>
<comment type="cofactor">
    <cofactor evidence="8">
        <name>a divalent metal cation</name>
        <dbReference type="ChEBI" id="CHEBI:60240"/>
    </cofactor>
    <text evidence="8">Binds 2 divalent metal cations per subunit.</text>
</comment>
<evidence type="ECO:0000256" key="1">
    <source>
        <dbReference type="ARBA" id="ARBA00006272"/>
    </source>
</evidence>
<evidence type="ECO:0000256" key="5">
    <source>
        <dbReference type="ARBA" id="ARBA00022801"/>
    </source>
</evidence>
<dbReference type="PIRSF" id="PIRSF001123">
    <property type="entry name" value="PepA_GA"/>
    <property type="match status" value="1"/>
</dbReference>
<dbReference type="Proteomes" id="UP000053370">
    <property type="component" value="Unassembled WGS sequence"/>
</dbReference>
<reference evidence="9" key="1">
    <citation type="journal article" date="2015" name="Genome Announc.">
        <title>Draft Genome Sequence of Anaerolineae Strain TC1, a Novel Isolate from a Methanogenic Wastewater Treatment System.</title>
        <authorList>
            <person name="Matsuura N."/>
            <person name="Tourlousse D.M."/>
            <person name="Sun L."/>
            <person name="Toyonaga M."/>
            <person name="Kuroda K."/>
            <person name="Ohashi A."/>
            <person name="Cruz R."/>
            <person name="Yamaguchi T."/>
            <person name="Sekiguchi Y."/>
        </authorList>
    </citation>
    <scope>NUCLEOTIDE SEQUENCE [LARGE SCALE GENOMIC DNA]</scope>
    <source>
        <strain evidence="9">TC1</strain>
    </source>
</reference>
<evidence type="ECO:0000256" key="6">
    <source>
        <dbReference type="PIRNR" id="PIRNR001123"/>
    </source>
</evidence>
<keyword evidence="3" id="KW-0645">Protease</keyword>
<dbReference type="InterPro" id="IPR051464">
    <property type="entry name" value="Peptidase_M42_aminopept"/>
</dbReference>
<dbReference type="SUPFAM" id="SSF101821">
    <property type="entry name" value="Aminopeptidase/glucanase lid domain"/>
    <property type="match status" value="1"/>
</dbReference>
<organism evidence="9">
    <name type="scientific">Flexilinea flocculi</name>
    <dbReference type="NCBI Taxonomy" id="1678840"/>
    <lineage>
        <taxon>Bacteria</taxon>
        <taxon>Bacillati</taxon>
        <taxon>Chloroflexota</taxon>
        <taxon>Anaerolineae</taxon>
        <taxon>Anaerolineales</taxon>
        <taxon>Anaerolineaceae</taxon>
        <taxon>Flexilinea</taxon>
    </lineage>
</organism>
<feature type="active site" description="Proton acceptor" evidence="7">
    <location>
        <position position="193"/>
    </location>
</feature>
<evidence type="ECO:0000256" key="8">
    <source>
        <dbReference type="PIRSR" id="PIRSR001123-2"/>
    </source>
</evidence>
<dbReference type="GO" id="GO:0004177">
    <property type="term" value="F:aminopeptidase activity"/>
    <property type="evidence" value="ECO:0007669"/>
    <property type="project" value="UniProtKB-UniRule"/>
</dbReference>
<feature type="binding site" evidence="8">
    <location>
        <position position="194"/>
    </location>
    <ligand>
        <name>Zn(2+)</name>
        <dbReference type="ChEBI" id="CHEBI:29105"/>
        <label>2</label>
    </ligand>
</feature>
<dbReference type="SUPFAM" id="SSF53187">
    <property type="entry name" value="Zn-dependent exopeptidases"/>
    <property type="match status" value="1"/>
</dbReference>
<sequence>MKNLLNTLTQTFGPSGYEKEIRNFIQKEIEPFVDEIHIDALGNLIARKGVQKEDGKRIMISAHMDELGVMASHIDKDGFVYIAFIGGINPLTCFGSRVKFMNGTEGVVYAETKKMNKIPDVTQLFVDVGASSKDNCPVKVGDVGVFVRPFLDLESRVVSKALDDRIGCLIAIETLKSIKDSPNELYFVFTVQEEVGVRGAVTSAYAIDPDMGIAVDVTIASDVPGGEQLNPVLGKGPCVKVKDSMLISHPMVIKAMTDAADRKEIPYQMEVLRFAGTDAGAIQFARSGVPSGCLSVACRYVHSPSEMVDWDDVENSIRLLTEILDKPVIL</sequence>
<dbReference type="Gene3D" id="3.40.630.10">
    <property type="entry name" value="Zn peptidases"/>
    <property type="match status" value="1"/>
</dbReference>
<protein>
    <submittedName>
        <fullName evidence="9">Putative aminopeptidase FrvX</fullName>
    </submittedName>
</protein>
<gene>
    <name evidence="9" type="ORF">ATC1_131812</name>
</gene>
<dbReference type="InterPro" id="IPR023367">
    <property type="entry name" value="Peptidase_M42_dom2"/>
</dbReference>
<dbReference type="GO" id="GO:0046872">
    <property type="term" value="F:metal ion binding"/>
    <property type="evidence" value="ECO:0007669"/>
    <property type="project" value="UniProtKB-UniRule"/>
</dbReference>
<name>A0A0S7BYX4_9CHLR</name>
<keyword evidence="2 9" id="KW-0031">Aminopeptidase</keyword>
<feature type="binding site" evidence="8">
    <location>
        <position position="216"/>
    </location>
    <ligand>
        <name>Zn(2+)</name>
        <dbReference type="ChEBI" id="CHEBI:29105"/>
        <label>1</label>
    </ligand>
</feature>
<accession>A0A0S7BYX4</accession>
<evidence type="ECO:0000256" key="7">
    <source>
        <dbReference type="PIRSR" id="PIRSR001123-1"/>
    </source>
</evidence>
<dbReference type="OrthoDB" id="9772053at2"/>
<dbReference type="STRING" id="1678840.ATC1_131812"/>
<evidence type="ECO:0000256" key="3">
    <source>
        <dbReference type="ARBA" id="ARBA00022670"/>
    </source>
</evidence>
<dbReference type="PANTHER" id="PTHR32481">
    <property type="entry name" value="AMINOPEPTIDASE"/>
    <property type="match status" value="1"/>
</dbReference>
<dbReference type="PANTHER" id="PTHR32481:SF0">
    <property type="entry name" value="AMINOPEPTIDASE YPDE-RELATED"/>
    <property type="match status" value="1"/>
</dbReference>